<proteinExistence type="inferred from homology"/>
<dbReference type="InterPro" id="IPR025110">
    <property type="entry name" value="AMP-bd_C"/>
</dbReference>
<dbReference type="Proteomes" id="UP000587527">
    <property type="component" value="Unassembled WGS sequence"/>
</dbReference>
<name>A0A841C305_9ACTN</name>
<dbReference type="RefSeq" id="WP_221470591.1">
    <property type="nucleotide sequence ID" value="NZ_JACHMN010000003.1"/>
</dbReference>
<evidence type="ECO:0000313" key="4">
    <source>
        <dbReference type="EMBL" id="MBB5873513.1"/>
    </source>
</evidence>
<dbReference type="Gene3D" id="3.30.300.30">
    <property type="match status" value="1"/>
</dbReference>
<accession>A0A841C305</accession>
<dbReference type="PANTHER" id="PTHR43201">
    <property type="entry name" value="ACYL-COA SYNTHETASE"/>
    <property type="match status" value="1"/>
</dbReference>
<evidence type="ECO:0000256" key="2">
    <source>
        <dbReference type="ARBA" id="ARBA00022598"/>
    </source>
</evidence>
<evidence type="ECO:0000313" key="5">
    <source>
        <dbReference type="Proteomes" id="UP000587527"/>
    </source>
</evidence>
<dbReference type="EMBL" id="JACHMN010000003">
    <property type="protein sequence ID" value="MBB5873513.1"/>
    <property type="molecule type" value="Genomic_DNA"/>
</dbReference>
<keyword evidence="2 4" id="KW-0436">Ligase</keyword>
<dbReference type="Pfam" id="PF13193">
    <property type="entry name" value="AMP-binding_C"/>
    <property type="match status" value="1"/>
</dbReference>
<keyword evidence="5" id="KW-1185">Reference proteome</keyword>
<dbReference type="GO" id="GO:0031956">
    <property type="term" value="F:medium-chain fatty acid-CoA ligase activity"/>
    <property type="evidence" value="ECO:0007669"/>
    <property type="project" value="TreeGrafter"/>
</dbReference>
<feature type="domain" description="AMP-binding enzyme C-terminal" evidence="3">
    <location>
        <begin position="82"/>
        <end position="155"/>
    </location>
</feature>
<comment type="similarity">
    <text evidence="1">Belongs to the ATP-dependent AMP-binding enzyme family.</text>
</comment>
<evidence type="ECO:0000259" key="3">
    <source>
        <dbReference type="Pfam" id="PF13193"/>
    </source>
</evidence>
<protein>
    <submittedName>
        <fullName evidence="4">Acyl-CoA synthetase (AMP-forming)/AMP-acid ligase II</fullName>
    </submittedName>
</protein>
<dbReference type="AlphaFoldDB" id="A0A841C305"/>
<sequence length="170" mass="18472">MAVRIAGPGHEALPDGEDGQVLVRGDVVMSGYWHDEAATSSTVVDGWLRTGDLGHLADGYLYLTDRLKDVIITGGSNVYPREVEEVLLTHPGMSEVAVIGVPDPEWGESIRAVVVAEGPLSAADVIDFCRTRLASFKKPRDVVFLQQLPQNATGKVLKRDLREPPLDNSR</sequence>
<dbReference type="InterPro" id="IPR045851">
    <property type="entry name" value="AMP-bd_C_sf"/>
</dbReference>
<comment type="caution">
    <text evidence="4">The sequence shown here is derived from an EMBL/GenBank/DDBJ whole genome shotgun (WGS) entry which is preliminary data.</text>
</comment>
<gene>
    <name evidence="4" type="ORF">F4553_006947</name>
</gene>
<dbReference type="Gene3D" id="3.40.50.12780">
    <property type="entry name" value="N-terminal domain of ligase-like"/>
    <property type="match status" value="1"/>
</dbReference>
<dbReference type="InterPro" id="IPR042099">
    <property type="entry name" value="ANL_N_sf"/>
</dbReference>
<reference evidence="4 5" key="1">
    <citation type="submission" date="2020-08" db="EMBL/GenBank/DDBJ databases">
        <title>Sequencing the genomes of 1000 actinobacteria strains.</title>
        <authorList>
            <person name="Klenk H.-P."/>
        </authorList>
    </citation>
    <scope>NUCLEOTIDE SEQUENCE [LARGE SCALE GENOMIC DNA]</scope>
    <source>
        <strain evidence="4 5">DSM 45362</strain>
    </source>
</reference>
<dbReference type="GO" id="GO:0006631">
    <property type="term" value="P:fatty acid metabolic process"/>
    <property type="evidence" value="ECO:0007669"/>
    <property type="project" value="TreeGrafter"/>
</dbReference>
<dbReference type="PANTHER" id="PTHR43201:SF5">
    <property type="entry name" value="MEDIUM-CHAIN ACYL-COA LIGASE ACSF2, MITOCHONDRIAL"/>
    <property type="match status" value="1"/>
</dbReference>
<dbReference type="FunFam" id="3.30.300.30:FF:000008">
    <property type="entry name" value="2,3-dihydroxybenzoate-AMP ligase"/>
    <property type="match status" value="1"/>
</dbReference>
<dbReference type="SUPFAM" id="SSF56801">
    <property type="entry name" value="Acetyl-CoA synthetase-like"/>
    <property type="match status" value="1"/>
</dbReference>
<organism evidence="4 5">
    <name type="scientific">Allocatelliglobosispora scoriae</name>
    <dbReference type="NCBI Taxonomy" id="643052"/>
    <lineage>
        <taxon>Bacteria</taxon>
        <taxon>Bacillati</taxon>
        <taxon>Actinomycetota</taxon>
        <taxon>Actinomycetes</taxon>
        <taxon>Micromonosporales</taxon>
        <taxon>Micromonosporaceae</taxon>
        <taxon>Allocatelliglobosispora</taxon>
    </lineage>
</organism>
<evidence type="ECO:0000256" key="1">
    <source>
        <dbReference type="ARBA" id="ARBA00006432"/>
    </source>
</evidence>